<proteinExistence type="predicted"/>
<name>A0ABS0T127_9CAUL</name>
<dbReference type="RefSeq" id="WP_198577494.1">
    <property type="nucleotide sequence ID" value="NZ_JADWOX010000014.1"/>
</dbReference>
<dbReference type="PIRSF" id="PIRSF018266">
    <property type="entry name" value="FecR"/>
    <property type="match status" value="1"/>
</dbReference>
<dbReference type="Gene3D" id="2.60.120.1440">
    <property type="match status" value="1"/>
</dbReference>
<evidence type="ECO:0000256" key="1">
    <source>
        <dbReference type="SAM" id="Phobius"/>
    </source>
</evidence>
<feature type="domain" description="FecR protein" evidence="2">
    <location>
        <begin position="140"/>
        <end position="230"/>
    </location>
</feature>
<evidence type="ECO:0000313" key="4">
    <source>
        <dbReference type="Proteomes" id="UP000639859"/>
    </source>
</evidence>
<accession>A0ABS0T127</accession>
<sequence>MTPDLPSPQFLRGLEPKAAAALWLEQLQRDPSPEADAAFAQWIEQSDANRRAWDGARDLWDVFEDPQSDEILASLRKDALSLRAKPTGAPTAWYLAAASIAAAVIGGVLFSGLGREHDAPSPVRIASADGPDLHAFGQVDYQTAAGQRLDVRLEDGTRLRLEPGAAVDIAYVDGQRLVRMPRGEASFEVRHDETHPFRVAAGGRVVSDLGTRLNIQVKADETRVRLDEGSLGVTVGDDARVASGAARILVPGQQLIARRGHADKIVQAGPAAADAEHQVIQLDNVSLAEAVAQMNRYTGSKLVVVDPKVAALRVSGAFRTDDPARFATTLTTLYPVRLVPLADGRTEIAPRGKSRR</sequence>
<feature type="transmembrane region" description="Helical" evidence="1">
    <location>
        <begin position="92"/>
        <end position="114"/>
    </location>
</feature>
<reference evidence="3 4" key="1">
    <citation type="submission" date="2020-11" db="EMBL/GenBank/DDBJ databases">
        <title>genome sequence of strain KACC 18849.</title>
        <authorList>
            <person name="Gao J."/>
            <person name="Zhang X."/>
        </authorList>
    </citation>
    <scope>NUCLEOTIDE SEQUENCE [LARGE SCALE GENOMIC DNA]</scope>
    <source>
        <strain evidence="3 4">KACC 18849</strain>
    </source>
</reference>
<evidence type="ECO:0000259" key="2">
    <source>
        <dbReference type="Pfam" id="PF04773"/>
    </source>
</evidence>
<keyword evidence="4" id="KW-1185">Reference proteome</keyword>
<dbReference type="PANTHER" id="PTHR30273:SF2">
    <property type="entry name" value="PROTEIN FECR"/>
    <property type="match status" value="1"/>
</dbReference>
<protein>
    <submittedName>
        <fullName evidence="3">FecR domain-containing protein</fullName>
    </submittedName>
</protein>
<dbReference type="InterPro" id="IPR006860">
    <property type="entry name" value="FecR"/>
</dbReference>
<dbReference type="Proteomes" id="UP000639859">
    <property type="component" value="Unassembled WGS sequence"/>
</dbReference>
<keyword evidence="1" id="KW-0812">Transmembrane</keyword>
<evidence type="ECO:0000313" key="3">
    <source>
        <dbReference type="EMBL" id="MBI1685587.1"/>
    </source>
</evidence>
<dbReference type="PANTHER" id="PTHR30273">
    <property type="entry name" value="PERIPLASMIC SIGNAL SENSOR AND SIGMA FACTOR ACTIVATOR FECR-RELATED"/>
    <property type="match status" value="1"/>
</dbReference>
<dbReference type="InterPro" id="IPR012373">
    <property type="entry name" value="Ferrdict_sens_TM"/>
</dbReference>
<keyword evidence="1" id="KW-0472">Membrane</keyword>
<organism evidence="3 4">
    <name type="scientific">Caulobacter hibisci</name>
    <dbReference type="NCBI Taxonomy" id="2035993"/>
    <lineage>
        <taxon>Bacteria</taxon>
        <taxon>Pseudomonadati</taxon>
        <taxon>Pseudomonadota</taxon>
        <taxon>Alphaproteobacteria</taxon>
        <taxon>Caulobacterales</taxon>
        <taxon>Caulobacteraceae</taxon>
        <taxon>Caulobacter</taxon>
    </lineage>
</organism>
<dbReference type="EMBL" id="JADWOX010000014">
    <property type="protein sequence ID" value="MBI1685587.1"/>
    <property type="molecule type" value="Genomic_DNA"/>
</dbReference>
<dbReference type="Pfam" id="PF04773">
    <property type="entry name" value="FecR"/>
    <property type="match status" value="1"/>
</dbReference>
<gene>
    <name evidence="3" type="ORF">I4Q42_18105</name>
</gene>
<comment type="caution">
    <text evidence="3">The sequence shown here is derived from an EMBL/GenBank/DDBJ whole genome shotgun (WGS) entry which is preliminary data.</text>
</comment>
<keyword evidence="1" id="KW-1133">Transmembrane helix</keyword>